<sequence>MRLVQTLWARLLNRWSHHPAIDYVIAGLTTLALAAWQRHHILTHHSEDQRMNIYATAASVAAIVGGFGTAAISQYATSSGRRMAVLRELYGHQLRRNWVGLLTSMLIVSGGCLAVMIIDTKSKLGWPGWLVESLIAFGFCRALRLVWLFRLLIDVSDHDAGSSNRGTTIEVLDISGD</sequence>
<keyword evidence="3" id="KW-1185">Reference proteome</keyword>
<keyword evidence="1" id="KW-1133">Transmembrane helix</keyword>
<dbReference type="Proteomes" id="UP001180551">
    <property type="component" value="Unassembled WGS sequence"/>
</dbReference>
<reference evidence="2" key="1">
    <citation type="submission" date="2024-05" db="EMBL/GenBank/DDBJ databases">
        <title>30 novel species of actinomycetes from the DSMZ collection.</title>
        <authorList>
            <person name="Nouioui I."/>
        </authorList>
    </citation>
    <scope>NUCLEOTIDE SEQUENCE</scope>
    <source>
        <strain evidence="2">DSM 41527</strain>
    </source>
</reference>
<feature type="transmembrane region" description="Helical" evidence="1">
    <location>
        <begin position="20"/>
        <end position="39"/>
    </location>
</feature>
<proteinExistence type="predicted"/>
<evidence type="ECO:0000313" key="2">
    <source>
        <dbReference type="EMBL" id="MDT0457779.1"/>
    </source>
</evidence>
<dbReference type="RefSeq" id="WP_311624890.1">
    <property type="nucleotide sequence ID" value="NZ_JAVRFE010000023.1"/>
</dbReference>
<protein>
    <recommendedName>
        <fullName evidence="4">ABC transporter permease</fullName>
    </recommendedName>
</protein>
<dbReference type="EMBL" id="JAVRFE010000023">
    <property type="protein sequence ID" value="MDT0457779.1"/>
    <property type="molecule type" value="Genomic_DNA"/>
</dbReference>
<evidence type="ECO:0000256" key="1">
    <source>
        <dbReference type="SAM" id="Phobius"/>
    </source>
</evidence>
<evidence type="ECO:0000313" key="3">
    <source>
        <dbReference type="Proteomes" id="UP001180551"/>
    </source>
</evidence>
<name>A0ABU2TA13_9ACTN</name>
<feature type="transmembrane region" description="Helical" evidence="1">
    <location>
        <begin position="124"/>
        <end position="143"/>
    </location>
</feature>
<keyword evidence="1" id="KW-0472">Membrane</keyword>
<feature type="transmembrane region" description="Helical" evidence="1">
    <location>
        <begin position="51"/>
        <end position="77"/>
    </location>
</feature>
<organism evidence="2 3">
    <name type="scientific">Streptomyces mooreae</name>
    <dbReference type="NCBI Taxonomy" id="3075523"/>
    <lineage>
        <taxon>Bacteria</taxon>
        <taxon>Bacillati</taxon>
        <taxon>Actinomycetota</taxon>
        <taxon>Actinomycetes</taxon>
        <taxon>Kitasatosporales</taxon>
        <taxon>Streptomycetaceae</taxon>
        <taxon>Streptomyces</taxon>
    </lineage>
</organism>
<accession>A0ABU2TA13</accession>
<evidence type="ECO:0008006" key="4">
    <source>
        <dbReference type="Google" id="ProtNLM"/>
    </source>
</evidence>
<comment type="caution">
    <text evidence="2">The sequence shown here is derived from an EMBL/GenBank/DDBJ whole genome shotgun (WGS) entry which is preliminary data.</text>
</comment>
<gene>
    <name evidence="2" type="ORF">RM550_18895</name>
</gene>
<keyword evidence="1" id="KW-0812">Transmembrane</keyword>
<feature type="transmembrane region" description="Helical" evidence="1">
    <location>
        <begin position="98"/>
        <end position="118"/>
    </location>
</feature>